<sequence>MSTLSIPQEGYFVERAKSNSNDGAEEATCAKSLPYSKQRSRTARLNRQDVKQTLDAHAKKLVKLV</sequence>
<reference evidence="2" key="1">
    <citation type="journal article" date="2022" name="Front. Genet.">
        <title>Chromosome-Scale Assembly of the Dendrobium nobile Genome Provides Insights Into the Molecular Mechanism of the Biosynthesis of the Medicinal Active Ingredient of Dendrobium.</title>
        <authorList>
            <person name="Xu Q."/>
            <person name="Niu S.-C."/>
            <person name="Li K.-L."/>
            <person name="Zheng P.-J."/>
            <person name="Zhang X.-J."/>
            <person name="Jia Y."/>
            <person name="Liu Y."/>
            <person name="Niu Y.-X."/>
            <person name="Yu L.-H."/>
            <person name="Chen D.-F."/>
            <person name="Zhang G.-Q."/>
        </authorList>
    </citation>
    <scope>NUCLEOTIDE SEQUENCE</scope>
    <source>
        <tissue evidence="2">Leaf</tissue>
    </source>
</reference>
<name>A0A8T3BGC6_DENNO</name>
<evidence type="ECO:0000313" key="2">
    <source>
        <dbReference type="EMBL" id="KAI0510975.1"/>
    </source>
</evidence>
<evidence type="ECO:0000256" key="1">
    <source>
        <dbReference type="SAM" id="MobiDB-lite"/>
    </source>
</evidence>
<organism evidence="2 3">
    <name type="scientific">Dendrobium nobile</name>
    <name type="common">Orchid</name>
    <dbReference type="NCBI Taxonomy" id="94219"/>
    <lineage>
        <taxon>Eukaryota</taxon>
        <taxon>Viridiplantae</taxon>
        <taxon>Streptophyta</taxon>
        <taxon>Embryophyta</taxon>
        <taxon>Tracheophyta</taxon>
        <taxon>Spermatophyta</taxon>
        <taxon>Magnoliopsida</taxon>
        <taxon>Liliopsida</taxon>
        <taxon>Asparagales</taxon>
        <taxon>Orchidaceae</taxon>
        <taxon>Epidendroideae</taxon>
        <taxon>Malaxideae</taxon>
        <taxon>Dendrobiinae</taxon>
        <taxon>Dendrobium</taxon>
    </lineage>
</organism>
<accession>A0A8T3BGC6</accession>
<dbReference type="Proteomes" id="UP000829196">
    <property type="component" value="Unassembled WGS sequence"/>
</dbReference>
<protein>
    <submittedName>
        <fullName evidence="2">Uncharacterized protein</fullName>
    </submittedName>
</protein>
<dbReference type="EMBL" id="JAGYWB010000009">
    <property type="protein sequence ID" value="KAI0510975.1"/>
    <property type="molecule type" value="Genomic_DNA"/>
</dbReference>
<proteinExistence type="predicted"/>
<comment type="caution">
    <text evidence="2">The sequence shown here is derived from an EMBL/GenBank/DDBJ whole genome shotgun (WGS) entry which is preliminary data.</text>
</comment>
<dbReference type="AlphaFoldDB" id="A0A8T3BGC6"/>
<evidence type="ECO:0000313" key="3">
    <source>
        <dbReference type="Proteomes" id="UP000829196"/>
    </source>
</evidence>
<gene>
    <name evidence="2" type="ORF">KFK09_011591</name>
</gene>
<feature type="region of interest" description="Disordered" evidence="1">
    <location>
        <begin position="17"/>
        <end position="48"/>
    </location>
</feature>
<keyword evidence="3" id="KW-1185">Reference proteome</keyword>